<dbReference type="Proteomes" id="UP001381693">
    <property type="component" value="Unassembled WGS sequence"/>
</dbReference>
<name>A0AAN8WIT3_HALRR</name>
<feature type="coiled-coil region" evidence="1">
    <location>
        <begin position="59"/>
        <end position="149"/>
    </location>
</feature>
<sequence length="206" mass="22616">MAGSLTLIALMCLVLAVVLLSVRNSSLRSSMTEERHLSLKSLDEKAGELDVCRNDIIKKQEAIGDLEKMNQKIHDEKTNLGKEAEKLRSEITDKNHLAVVIEELNAELTMLKENSIRQQNELDSALQQVSALTQEKDNLVAELEEALKKTVAAETGQKNALPPPKLPAAKGVDAAVVEKAAEAEKEEEEDKENEKEAESAEVDPPP</sequence>
<protein>
    <submittedName>
        <fullName evidence="4">Uncharacterized protein</fullName>
    </submittedName>
</protein>
<dbReference type="EMBL" id="JAXCGZ010019004">
    <property type="protein sequence ID" value="KAK7066826.1"/>
    <property type="molecule type" value="Genomic_DNA"/>
</dbReference>
<evidence type="ECO:0000313" key="5">
    <source>
        <dbReference type="Proteomes" id="UP001381693"/>
    </source>
</evidence>
<organism evidence="4 5">
    <name type="scientific">Halocaridina rubra</name>
    <name type="common">Hawaiian red shrimp</name>
    <dbReference type="NCBI Taxonomy" id="373956"/>
    <lineage>
        <taxon>Eukaryota</taxon>
        <taxon>Metazoa</taxon>
        <taxon>Ecdysozoa</taxon>
        <taxon>Arthropoda</taxon>
        <taxon>Crustacea</taxon>
        <taxon>Multicrustacea</taxon>
        <taxon>Malacostraca</taxon>
        <taxon>Eumalacostraca</taxon>
        <taxon>Eucarida</taxon>
        <taxon>Decapoda</taxon>
        <taxon>Pleocyemata</taxon>
        <taxon>Caridea</taxon>
        <taxon>Atyoidea</taxon>
        <taxon>Atyidae</taxon>
        <taxon>Halocaridina</taxon>
    </lineage>
</organism>
<feature type="signal peptide" evidence="3">
    <location>
        <begin position="1"/>
        <end position="16"/>
    </location>
</feature>
<feature type="compositionally biased region" description="Low complexity" evidence="2">
    <location>
        <begin position="167"/>
        <end position="178"/>
    </location>
</feature>
<evidence type="ECO:0000256" key="2">
    <source>
        <dbReference type="SAM" id="MobiDB-lite"/>
    </source>
</evidence>
<reference evidence="4 5" key="1">
    <citation type="submission" date="2023-11" db="EMBL/GenBank/DDBJ databases">
        <title>Halocaridina rubra genome assembly.</title>
        <authorList>
            <person name="Smith C."/>
        </authorList>
    </citation>
    <scope>NUCLEOTIDE SEQUENCE [LARGE SCALE GENOMIC DNA]</scope>
    <source>
        <strain evidence="4">EP-1</strain>
        <tissue evidence="4">Whole</tissue>
    </source>
</reference>
<dbReference type="AlphaFoldDB" id="A0AAN8WIT3"/>
<evidence type="ECO:0000313" key="4">
    <source>
        <dbReference type="EMBL" id="KAK7066826.1"/>
    </source>
</evidence>
<keyword evidence="5" id="KW-1185">Reference proteome</keyword>
<comment type="caution">
    <text evidence="4">The sequence shown here is derived from an EMBL/GenBank/DDBJ whole genome shotgun (WGS) entry which is preliminary data.</text>
</comment>
<accession>A0AAN8WIT3</accession>
<feature type="region of interest" description="Disordered" evidence="2">
    <location>
        <begin position="153"/>
        <end position="206"/>
    </location>
</feature>
<keyword evidence="3" id="KW-0732">Signal</keyword>
<keyword evidence="1" id="KW-0175">Coiled coil</keyword>
<evidence type="ECO:0000256" key="1">
    <source>
        <dbReference type="SAM" id="Coils"/>
    </source>
</evidence>
<proteinExistence type="predicted"/>
<feature type="chain" id="PRO_5042982272" evidence="3">
    <location>
        <begin position="17"/>
        <end position="206"/>
    </location>
</feature>
<evidence type="ECO:0000256" key="3">
    <source>
        <dbReference type="SAM" id="SignalP"/>
    </source>
</evidence>
<gene>
    <name evidence="4" type="ORF">SK128_020851</name>
</gene>